<feature type="region of interest" description="Disordered" evidence="1">
    <location>
        <begin position="1"/>
        <end position="167"/>
    </location>
</feature>
<gene>
    <name evidence="2" type="ORF">NDU88_000405</name>
</gene>
<evidence type="ECO:0000313" key="2">
    <source>
        <dbReference type="EMBL" id="KAJ1121896.1"/>
    </source>
</evidence>
<evidence type="ECO:0000313" key="3">
    <source>
        <dbReference type="Proteomes" id="UP001066276"/>
    </source>
</evidence>
<feature type="compositionally biased region" description="Basic and acidic residues" evidence="1">
    <location>
        <begin position="147"/>
        <end position="162"/>
    </location>
</feature>
<keyword evidence="3" id="KW-1185">Reference proteome</keyword>
<evidence type="ECO:0000256" key="1">
    <source>
        <dbReference type="SAM" id="MobiDB-lite"/>
    </source>
</evidence>
<reference evidence="2" key="1">
    <citation type="journal article" date="2022" name="bioRxiv">
        <title>Sequencing and chromosome-scale assembly of the giantPleurodeles waltlgenome.</title>
        <authorList>
            <person name="Brown T."/>
            <person name="Elewa A."/>
            <person name="Iarovenko S."/>
            <person name="Subramanian E."/>
            <person name="Araus A.J."/>
            <person name="Petzold A."/>
            <person name="Susuki M."/>
            <person name="Suzuki K.-i.T."/>
            <person name="Hayashi T."/>
            <person name="Toyoda A."/>
            <person name="Oliveira C."/>
            <person name="Osipova E."/>
            <person name="Leigh N.D."/>
            <person name="Simon A."/>
            <person name="Yun M.H."/>
        </authorList>
    </citation>
    <scope>NUCLEOTIDE SEQUENCE</scope>
    <source>
        <strain evidence="2">20211129_DDA</strain>
        <tissue evidence="2">Liver</tissue>
    </source>
</reference>
<dbReference type="AlphaFoldDB" id="A0AAV7P0S2"/>
<sequence length="244" mass="26690">MRYESCQIHGTRAPQRTNSPPHRARRAGPRCSSTQDKSLKGFQIASPRSEERLRSASGRKNKTRTNTNRLPRQPPQLLQAVPKRGRSSNYQSTPTPRIRNSATRLQAAQTNTSRNRRRDENEASDARQTHEGARQNHPCRQSVMSEGPRERPAAGRTNDRNQNHSTPIRALSNAGCCSWGRPGGERPLRCRARRAAGGAGGAGASVSCSRSCGPCCRGSLFSCRGRCPCCRCSDGSAGSLQTPR</sequence>
<feature type="compositionally biased region" description="Polar residues" evidence="1">
    <location>
        <begin position="87"/>
        <end position="113"/>
    </location>
</feature>
<accession>A0AAV7P0S2</accession>
<feature type="compositionally biased region" description="Basic and acidic residues" evidence="1">
    <location>
        <begin position="117"/>
        <end position="134"/>
    </location>
</feature>
<protein>
    <submittedName>
        <fullName evidence="2">Uncharacterized protein</fullName>
    </submittedName>
</protein>
<comment type="caution">
    <text evidence="2">The sequence shown here is derived from an EMBL/GenBank/DDBJ whole genome shotgun (WGS) entry which is preliminary data.</text>
</comment>
<proteinExistence type="predicted"/>
<dbReference type="Proteomes" id="UP001066276">
    <property type="component" value="Chromosome 7"/>
</dbReference>
<organism evidence="2 3">
    <name type="scientific">Pleurodeles waltl</name>
    <name type="common">Iberian ribbed newt</name>
    <dbReference type="NCBI Taxonomy" id="8319"/>
    <lineage>
        <taxon>Eukaryota</taxon>
        <taxon>Metazoa</taxon>
        <taxon>Chordata</taxon>
        <taxon>Craniata</taxon>
        <taxon>Vertebrata</taxon>
        <taxon>Euteleostomi</taxon>
        <taxon>Amphibia</taxon>
        <taxon>Batrachia</taxon>
        <taxon>Caudata</taxon>
        <taxon>Salamandroidea</taxon>
        <taxon>Salamandridae</taxon>
        <taxon>Pleurodelinae</taxon>
        <taxon>Pleurodeles</taxon>
    </lineage>
</organism>
<dbReference type="EMBL" id="JANPWB010000011">
    <property type="protein sequence ID" value="KAJ1121896.1"/>
    <property type="molecule type" value="Genomic_DNA"/>
</dbReference>
<name>A0AAV7P0S2_PLEWA</name>